<gene>
    <name evidence="3" type="ORF">CALMAC_LOCUS6151</name>
</gene>
<evidence type="ECO:0000256" key="1">
    <source>
        <dbReference type="SAM" id="MobiDB-lite"/>
    </source>
</evidence>
<dbReference type="PANTHER" id="PTHR47595">
    <property type="entry name" value="HEAT SHOCK 70 KDA PROTEIN 14"/>
    <property type="match status" value="1"/>
</dbReference>
<accession>A0A653C5K7</accession>
<feature type="domain" description="Myb/SANT-like DNA-binding" evidence="2">
    <location>
        <begin position="56"/>
        <end position="145"/>
    </location>
</feature>
<dbReference type="Gene3D" id="1.10.10.60">
    <property type="entry name" value="Homeodomain-like"/>
    <property type="match status" value="1"/>
</dbReference>
<sequence length="236" mass="27271">MWVGELGEYAVIDNMLVPRASLPRTNAGGSEAEPGEGETVEEEILQVEIVADTGFKWDHPKTMMFLDAYQKEVDSFRNPKVKKKIVWAKIAEAMSKKGYIVDSAQLDQKMRNMKCTFQKVLDNKKINKTGRGRINWPYFQRMEEIFATDKTVNLPVVVSGLSSPLSDSSMSSRCNTPEESRRHEPTPSKRNLDKFRERQLEIEEERLQELKRIRMGIEESNKINKEKVLLLKDYLE</sequence>
<protein>
    <recommendedName>
        <fullName evidence="2">Myb/SANT-like DNA-binding domain-containing protein</fullName>
    </recommendedName>
</protein>
<feature type="region of interest" description="Disordered" evidence="1">
    <location>
        <begin position="162"/>
        <end position="194"/>
    </location>
</feature>
<evidence type="ECO:0000259" key="2">
    <source>
        <dbReference type="Pfam" id="PF13837"/>
    </source>
</evidence>
<evidence type="ECO:0000313" key="4">
    <source>
        <dbReference type="Proteomes" id="UP000410492"/>
    </source>
</evidence>
<proteinExistence type="predicted"/>
<reference evidence="3 4" key="1">
    <citation type="submission" date="2019-01" db="EMBL/GenBank/DDBJ databases">
        <authorList>
            <person name="Sayadi A."/>
        </authorList>
    </citation>
    <scope>NUCLEOTIDE SEQUENCE [LARGE SCALE GENOMIC DNA]</scope>
</reference>
<organism evidence="3 4">
    <name type="scientific">Callosobruchus maculatus</name>
    <name type="common">Southern cowpea weevil</name>
    <name type="synonym">Pulse bruchid</name>
    <dbReference type="NCBI Taxonomy" id="64391"/>
    <lineage>
        <taxon>Eukaryota</taxon>
        <taxon>Metazoa</taxon>
        <taxon>Ecdysozoa</taxon>
        <taxon>Arthropoda</taxon>
        <taxon>Hexapoda</taxon>
        <taxon>Insecta</taxon>
        <taxon>Pterygota</taxon>
        <taxon>Neoptera</taxon>
        <taxon>Endopterygota</taxon>
        <taxon>Coleoptera</taxon>
        <taxon>Polyphaga</taxon>
        <taxon>Cucujiformia</taxon>
        <taxon>Chrysomeloidea</taxon>
        <taxon>Chrysomelidae</taxon>
        <taxon>Bruchinae</taxon>
        <taxon>Bruchini</taxon>
        <taxon>Callosobruchus</taxon>
    </lineage>
</organism>
<feature type="non-terminal residue" evidence="3">
    <location>
        <position position="236"/>
    </location>
</feature>
<dbReference type="Pfam" id="PF13837">
    <property type="entry name" value="Myb_DNA-bind_4"/>
    <property type="match status" value="1"/>
</dbReference>
<dbReference type="InterPro" id="IPR044822">
    <property type="entry name" value="Myb_DNA-bind_4"/>
</dbReference>
<keyword evidence="4" id="KW-1185">Reference proteome</keyword>
<dbReference type="Proteomes" id="UP000410492">
    <property type="component" value="Unassembled WGS sequence"/>
</dbReference>
<name>A0A653C5K7_CALMS</name>
<dbReference type="PANTHER" id="PTHR47595:SF1">
    <property type="entry name" value="MYB_SANT-LIKE DNA-BINDING DOMAIN-CONTAINING PROTEIN"/>
    <property type="match status" value="1"/>
</dbReference>
<feature type="compositionally biased region" description="Low complexity" evidence="1">
    <location>
        <begin position="162"/>
        <end position="172"/>
    </location>
</feature>
<evidence type="ECO:0000313" key="3">
    <source>
        <dbReference type="EMBL" id="VEN42784.1"/>
    </source>
</evidence>
<dbReference type="OrthoDB" id="421051at2759"/>
<feature type="compositionally biased region" description="Basic and acidic residues" evidence="1">
    <location>
        <begin position="176"/>
        <end position="194"/>
    </location>
</feature>
<dbReference type="AlphaFoldDB" id="A0A653C5K7"/>
<dbReference type="EMBL" id="CAACVG010006961">
    <property type="protein sequence ID" value="VEN42784.1"/>
    <property type="molecule type" value="Genomic_DNA"/>
</dbReference>